<feature type="domain" description="HTH iclR-type" evidence="2">
    <location>
        <begin position="37"/>
        <end position="98"/>
    </location>
</feature>
<dbReference type="RefSeq" id="WP_216876484.1">
    <property type="nucleotide sequence ID" value="NZ_JAERQM010000004.1"/>
</dbReference>
<evidence type="ECO:0000256" key="1">
    <source>
        <dbReference type="ARBA" id="ARBA00023125"/>
    </source>
</evidence>
<reference evidence="4 5" key="1">
    <citation type="submission" date="2021-01" db="EMBL/GenBank/DDBJ databases">
        <title>Roseomonas sp. nov, a bacterium isolated from an oil production mixture in Yumen Oilfield.</title>
        <authorList>
            <person name="Wu D."/>
        </authorList>
    </citation>
    <scope>NUCLEOTIDE SEQUENCE [LARGE SCALE GENOMIC DNA]</scope>
    <source>
        <strain evidence="4 5">ROY-5-3</strain>
    </source>
</reference>
<dbReference type="EMBL" id="JAERQM010000004">
    <property type="protein sequence ID" value="MBU8544865.1"/>
    <property type="molecule type" value="Genomic_DNA"/>
</dbReference>
<comment type="caution">
    <text evidence="4">The sequence shown here is derived from an EMBL/GenBank/DDBJ whole genome shotgun (WGS) entry which is preliminary data.</text>
</comment>
<name>A0ABS6H831_9PROT</name>
<dbReference type="InterPro" id="IPR005471">
    <property type="entry name" value="Tscrpt_reg_IclR_N"/>
</dbReference>
<keyword evidence="1" id="KW-0238">DNA-binding</keyword>
<dbReference type="SMART" id="SM00346">
    <property type="entry name" value="HTH_ICLR"/>
    <property type="match status" value="1"/>
</dbReference>
<protein>
    <submittedName>
        <fullName evidence="4">Helix-turn-helix domain-containing protein</fullName>
    </submittedName>
</protein>
<dbReference type="Pfam" id="PF09339">
    <property type="entry name" value="HTH_IclR"/>
    <property type="match status" value="1"/>
</dbReference>
<dbReference type="PANTHER" id="PTHR30136:SF24">
    <property type="entry name" value="HTH-TYPE TRANSCRIPTIONAL REPRESSOR ALLR"/>
    <property type="match status" value="1"/>
</dbReference>
<dbReference type="PANTHER" id="PTHR30136">
    <property type="entry name" value="HELIX-TURN-HELIX TRANSCRIPTIONAL REGULATOR, ICLR FAMILY"/>
    <property type="match status" value="1"/>
</dbReference>
<dbReference type="PROSITE" id="PS51077">
    <property type="entry name" value="HTH_ICLR"/>
    <property type="match status" value="1"/>
</dbReference>
<dbReference type="Proteomes" id="UP000689967">
    <property type="component" value="Unassembled WGS sequence"/>
</dbReference>
<keyword evidence="5" id="KW-1185">Reference proteome</keyword>
<gene>
    <name evidence="4" type="ORF">JJQ90_14180</name>
</gene>
<evidence type="ECO:0000259" key="2">
    <source>
        <dbReference type="PROSITE" id="PS51077"/>
    </source>
</evidence>
<accession>A0ABS6H831</accession>
<dbReference type="Pfam" id="PF01614">
    <property type="entry name" value="IclR_C"/>
    <property type="match status" value="1"/>
</dbReference>
<organism evidence="4 5">
    <name type="scientific">Falsiroseomonas oleicola</name>
    <dbReference type="NCBI Taxonomy" id="2801474"/>
    <lineage>
        <taxon>Bacteria</taxon>
        <taxon>Pseudomonadati</taxon>
        <taxon>Pseudomonadota</taxon>
        <taxon>Alphaproteobacteria</taxon>
        <taxon>Acetobacterales</taxon>
        <taxon>Roseomonadaceae</taxon>
        <taxon>Falsiroseomonas</taxon>
    </lineage>
</organism>
<dbReference type="InterPro" id="IPR014757">
    <property type="entry name" value="Tscrpt_reg_IclR_C"/>
</dbReference>
<evidence type="ECO:0000259" key="3">
    <source>
        <dbReference type="PROSITE" id="PS51078"/>
    </source>
</evidence>
<evidence type="ECO:0000313" key="4">
    <source>
        <dbReference type="EMBL" id="MBU8544865.1"/>
    </source>
</evidence>
<evidence type="ECO:0000313" key="5">
    <source>
        <dbReference type="Proteomes" id="UP000689967"/>
    </source>
</evidence>
<sequence length="289" mass="30775">MPLDPTRPPLPDPAQAAPAAEATAAEATAAEANRAGAGSLVRMLEVLDQFTPDLPVIRVDDLQARLGYTKSTAYRYVKALCDAGLLAQASQGRYSLGPRIVELERLMRIADPLLQAGEAVLPELAAEVPNSMVLLCSLYRDKVLCVHREGPEAIVAGGGRISILRARGLPLPLFQGAASLAILASLPAPRIRALFLQRQAEMAAAGLGKDLAAVRQRLERIRRDGQVTTVGRFNRHLAAVSVPVRSRDGSQVVGSLTRIMAADDFAGQDAERLVKRLQAGAVQLSSKLA</sequence>
<proteinExistence type="predicted"/>
<feature type="domain" description="IclR-ED" evidence="3">
    <location>
        <begin position="99"/>
        <end position="289"/>
    </location>
</feature>
<dbReference type="PROSITE" id="PS51078">
    <property type="entry name" value="ICLR_ED"/>
    <property type="match status" value="1"/>
</dbReference>
<dbReference type="InterPro" id="IPR050707">
    <property type="entry name" value="HTH_MetabolicPath_Reg"/>
</dbReference>